<dbReference type="RefSeq" id="XP_018230935.1">
    <property type="nucleotide sequence ID" value="XM_018372601.1"/>
</dbReference>
<name>A0A0W4ZV65_PNEJ7</name>
<sequence length="247" mass="29419">MIIEKSPKISELKQLTKKFVSNDKKTRDSAVMSLSHFLSSRSHLSYSELLKLWKGLFYCMWMSDRSFTQQKLANDLANLVSKCSTDNALLFLKAFWETICREWISIDILRLNKFYLLIRKYIEQGFRICMMSSWSEEVLKKYIFLLKSIPLNPLNPKIPNSIRYHVSDVYLDELDKVFSEKTQTQNFPIQILLEPFVYLFKKTPDKYVRKRISENIFQDKRIELWLNKKGDHYSSDLKMLNVNNENI</sequence>
<accession>A0A0W4ZV65</accession>
<dbReference type="Proteomes" id="UP000053447">
    <property type="component" value="Unassembled WGS sequence"/>
</dbReference>
<comment type="subcellular location">
    <subcellularLocation>
        <location evidence="1">Nucleus</location>
    </subcellularLocation>
</comment>
<evidence type="ECO:0000256" key="2">
    <source>
        <dbReference type="ARBA" id="ARBA00006374"/>
    </source>
</evidence>
<evidence type="ECO:0008006" key="7">
    <source>
        <dbReference type="Google" id="ProtNLM"/>
    </source>
</evidence>
<dbReference type="GeneID" id="28938856"/>
<reference evidence="6" key="1">
    <citation type="journal article" date="2016" name="Nat. Commun.">
        <title>Genome analysis of three Pneumocystis species reveals adaptation mechanisms to life exclusively in mammalian hosts.</title>
        <authorList>
            <person name="Ma L."/>
            <person name="Chen Z."/>
            <person name="Huang D.W."/>
            <person name="Kutty G."/>
            <person name="Ishihara M."/>
            <person name="Wang H."/>
            <person name="Abouelleil A."/>
            <person name="Bishop L."/>
            <person name="Davey E."/>
            <person name="Deng R."/>
            <person name="Deng X."/>
            <person name="Fan L."/>
            <person name="Fantoni G."/>
            <person name="Fitzgerald M."/>
            <person name="Gogineni E."/>
            <person name="Goldberg J.M."/>
            <person name="Handley G."/>
            <person name="Hu X."/>
            <person name="Huber C."/>
            <person name="Jiao X."/>
            <person name="Jones K."/>
            <person name="Levin J.Z."/>
            <person name="Liu Y."/>
            <person name="Macdonald P."/>
            <person name="Melnikov A."/>
            <person name="Raley C."/>
            <person name="Sassi M."/>
            <person name="Sherman B.T."/>
            <person name="Song X."/>
            <person name="Sykes S."/>
            <person name="Tran B."/>
            <person name="Walsh L."/>
            <person name="Xia Y."/>
            <person name="Yang J."/>
            <person name="Young S."/>
            <person name="Zeng Q."/>
            <person name="Zheng X."/>
            <person name="Stephens R."/>
            <person name="Nusbaum C."/>
            <person name="Birren B.W."/>
            <person name="Azadi P."/>
            <person name="Lempicki R.A."/>
            <person name="Cuomo C.A."/>
            <person name="Kovacs J.A."/>
        </authorList>
    </citation>
    <scope>NUCLEOTIDE SEQUENCE [LARGE SCALE GENOMIC DNA]</scope>
    <source>
        <strain evidence="6">RU7</strain>
    </source>
</reference>
<gene>
    <name evidence="5" type="ORF">T551_00334</name>
</gene>
<dbReference type="EMBL" id="LFWA01000002">
    <property type="protein sequence ID" value="KTW32243.1"/>
    <property type="molecule type" value="Genomic_DNA"/>
</dbReference>
<dbReference type="PANTHER" id="PTHR13026">
    <property type="entry name" value="NNP-1 PROTEIN NOVEL NUCLEAR PROTEIN 1 NOP52"/>
    <property type="match status" value="1"/>
</dbReference>
<keyword evidence="4" id="KW-0539">Nucleus</keyword>
<keyword evidence="6" id="KW-1185">Reference proteome</keyword>
<keyword evidence="3" id="KW-0698">rRNA processing</keyword>
<dbReference type="STRING" id="1408657.A0A0W4ZV65"/>
<comment type="similarity">
    <text evidence="2">Belongs to the RRP1 family.</text>
</comment>
<dbReference type="InterPro" id="IPR010301">
    <property type="entry name" value="RRP1"/>
</dbReference>
<comment type="caution">
    <text evidence="5">The sequence shown here is derived from an EMBL/GenBank/DDBJ whole genome shotgun (WGS) entry which is preliminary data.</text>
</comment>
<proteinExistence type="inferred from homology"/>
<evidence type="ECO:0000256" key="1">
    <source>
        <dbReference type="ARBA" id="ARBA00004123"/>
    </source>
</evidence>
<evidence type="ECO:0000256" key="3">
    <source>
        <dbReference type="ARBA" id="ARBA00022552"/>
    </source>
</evidence>
<dbReference type="OrthoDB" id="2019504at2759"/>
<evidence type="ECO:0000313" key="5">
    <source>
        <dbReference type="EMBL" id="KTW32243.1"/>
    </source>
</evidence>
<dbReference type="GO" id="GO:0030688">
    <property type="term" value="C:preribosome, small subunit precursor"/>
    <property type="evidence" value="ECO:0007669"/>
    <property type="project" value="InterPro"/>
</dbReference>
<organism evidence="5 6">
    <name type="scientific">Pneumocystis jirovecii (strain RU7)</name>
    <name type="common">Human pneumocystis pneumonia agent</name>
    <dbReference type="NCBI Taxonomy" id="1408657"/>
    <lineage>
        <taxon>Eukaryota</taxon>
        <taxon>Fungi</taxon>
        <taxon>Dikarya</taxon>
        <taxon>Ascomycota</taxon>
        <taxon>Taphrinomycotina</taxon>
        <taxon>Pneumocystomycetes</taxon>
        <taxon>Pneumocystaceae</taxon>
        <taxon>Pneumocystis</taxon>
    </lineage>
</organism>
<evidence type="ECO:0000313" key="6">
    <source>
        <dbReference type="Proteomes" id="UP000053447"/>
    </source>
</evidence>
<dbReference type="VEuPathDB" id="FungiDB:T551_00334"/>
<protein>
    <recommendedName>
        <fullName evidence="7">Ribosomal RNA-processing protein 1</fullName>
    </recommendedName>
</protein>
<dbReference type="GO" id="GO:0006364">
    <property type="term" value="P:rRNA processing"/>
    <property type="evidence" value="ECO:0007669"/>
    <property type="project" value="UniProtKB-KW"/>
</dbReference>
<dbReference type="GO" id="GO:0005634">
    <property type="term" value="C:nucleus"/>
    <property type="evidence" value="ECO:0007669"/>
    <property type="project" value="UniProtKB-SubCell"/>
</dbReference>
<dbReference type="AlphaFoldDB" id="A0A0W4ZV65"/>
<evidence type="ECO:0000256" key="4">
    <source>
        <dbReference type="ARBA" id="ARBA00023242"/>
    </source>
</evidence>
<dbReference type="Pfam" id="PF05997">
    <property type="entry name" value="Nop52"/>
    <property type="match status" value="1"/>
</dbReference>
<dbReference type="PANTHER" id="PTHR13026:SF0">
    <property type="entry name" value="RIBOSOMAL RNA PROCESSING 1B"/>
    <property type="match status" value="1"/>
</dbReference>